<evidence type="ECO:0000313" key="1">
    <source>
        <dbReference type="EMBL" id="KAI0037868.1"/>
    </source>
</evidence>
<comment type="caution">
    <text evidence="1">The sequence shown here is derived from an EMBL/GenBank/DDBJ whole genome shotgun (WGS) entry which is preliminary data.</text>
</comment>
<reference evidence="1" key="2">
    <citation type="journal article" date="2022" name="New Phytol.">
        <title>Evolutionary transition to the ectomycorrhizal habit in the genomes of a hyperdiverse lineage of mushroom-forming fungi.</title>
        <authorList>
            <person name="Looney B."/>
            <person name="Miyauchi S."/>
            <person name="Morin E."/>
            <person name="Drula E."/>
            <person name="Courty P.E."/>
            <person name="Kohler A."/>
            <person name="Kuo A."/>
            <person name="LaButti K."/>
            <person name="Pangilinan J."/>
            <person name="Lipzen A."/>
            <person name="Riley R."/>
            <person name="Andreopoulos W."/>
            <person name="He G."/>
            <person name="Johnson J."/>
            <person name="Nolan M."/>
            <person name="Tritt A."/>
            <person name="Barry K.W."/>
            <person name="Grigoriev I.V."/>
            <person name="Nagy L.G."/>
            <person name="Hibbett D."/>
            <person name="Henrissat B."/>
            <person name="Matheny P.B."/>
            <person name="Labbe J."/>
            <person name="Martin F.M."/>
        </authorList>
    </citation>
    <scope>NUCLEOTIDE SEQUENCE</scope>
    <source>
        <strain evidence="1">FP105234-sp</strain>
    </source>
</reference>
<protein>
    <submittedName>
        <fullName evidence="1">Uncharacterized protein</fullName>
    </submittedName>
</protein>
<proteinExistence type="predicted"/>
<dbReference type="Proteomes" id="UP000814033">
    <property type="component" value="Unassembled WGS sequence"/>
</dbReference>
<evidence type="ECO:0000313" key="2">
    <source>
        <dbReference type="Proteomes" id="UP000814033"/>
    </source>
</evidence>
<reference evidence="1" key="1">
    <citation type="submission" date="2021-02" db="EMBL/GenBank/DDBJ databases">
        <authorList>
            <consortium name="DOE Joint Genome Institute"/>
            <person name="Ahrendt S."/>
            <person name="Looney B.P."/>
            <person name="Miyauchi S."/>
            <person name="Morin E."/>
            <person name="Drula E."/>
            <person name="Courty P.E."/>
            <person name="Chicoki N."/>
            <person name="Fauchery L."/>
            <person name="Kohler A."/>
            <person name="Kuo A."/>
            <person name="Labutti K."/>
            <person name="Pangilinan J."/>
            <person name="Lipzen A."/>
            <person name="Riley R."/>
            <person name="Andreopoulos W."/>
            <person name="He G."/>
            <person name="Johnson J."/>
            <person name="Barry K.W."/>
            <person name="Grigoriev I.V."/>
            <person name="Nagy L."/>
            <person name="Hibbett D."/>
            <person name="Henrissat B."/>
            <person name="Matheny P.B."/>
            <person name="Labbe J."/>
            <person name="Martin F."/>
        </authorList>
    </citation>
    <scope>NUCLEOTIDE SEQUENCE</scope>
    <source>
        <strain evidence="1">FP105234-sp</strain>
    </source>
</reference>
<organism evidence="1 2">
    <name type="scientific">Auriscalpium vulgare</name>
    <dbReference type="NCBI Taxonomy" id="40419"/>
    <lineage>
        <taxon>Eukaryota</taxon>
        <taxon>Fungi</taxon>
        <taxon>Dikarya</taxon>
        <taxon>Basidiomycota</taxon>
        <taxon>Agaricomycotina</taxon>
        <taxon>Agaricomycetes</taxon>
        <taxon>Russulales</taxon>
        <taxon>Auriscalpiaceae</taxon>
        <taxon>Auriscalpium</taxon>
    </lineage>
</organism>
<sequence length="112" mass="12813">MYVKRIDMKGKGGLSTPYFGIYIDPNTLPDDDFWHVLRDHFGSLIYESTMYGTGMVQPPSYCPICHGCDHPRGLCPFPLLPAWKGMSRDSPKRGFKGRSNDRNYDNKSGYRD</sequence>
<accession>A0ACB8R241</accession>
<name>A0ACB8R241_9AGAM</name>
<gene>
    <name evidence="1" type="ORF">FA95DRAFT_1353972</name>
</gene>
<keyword evidence="2" id="KW-1185">Reference proteome</keyword>
<dbReference type="EMBL" id="MU276682">
    <property type="protein sequence ID" value="KAI0037868.1"/>
    <property type="molecule type" value="Genomic_DNA"/>
</dbReference>